<protein>
    <submittedName>
        <fullName evidence="1">Uncharacterized protein</fullName>
    </submittedName>
</protein>
<dbReference type="EMBL" id="QPFP01000090">
    <property type="protein sequence ID" value="TEB22504.1"/>
    <property type="molecule type" value="Genomic_DNA"/>
</dbReference>
<proteinExistence type="predicted"/>
<sequence>MASAQVPDVTVEKLLSRKGNEYSVPRPADAYSTEATAVAALPDTILSGLANIPPGAGAVTAFSADDKPDFGIAVRWDVQDGSNWNAATPEVKKTAGITQYYIQRHSTKPDGTVSCTLHITNTKRYGYHFYDETGDGYWLSTWLNRDHSLDYESKKPNIVFITGD</sequence>
<evidence type="ECO:0000313" key="1">
    <source>
        <dbReference type="EMBL" id="TEB22504.1"/>
    </source>
</evidence>
<dbReference type="Proteomes" id="UP000298030">
    <property type="component" value="Unassembled WGS sequence"/>
</dbReference>
<accession>A0A4Y7SLM2</accession>
<dbReference type="OrthoDB" id="2916431at2759"/>
<gene>
    <name evidence="1" type="ORF">FA13DRAFT_1507016</name>
</gene>
<dbReference type="AlphaFoldDB" id="A0A4Y7SLM2"/>
<keyword evidence="2" id="KW-1185">Reference proteome</keyword>
<evidence type="ECO:0000313" key="2">
    <source>
        <dbReference type="Proteomes" id="UP000298030"/>
    </source>
</evidence>
<organism evidence="1 2">
    <name type="scientific">Coprinellus micaceus</name>
    <name type="common">Glistening ink-cap mushroom</name>
    <name type="synonym">Coprinus micaceus</name>
    <dbReference type="NCBI Taxonomy" id="71717"/>
    <lineage>
        <taxon>Eukaryota</taxon>
        <taxon>Fungi</taxon>
        <taxon>Dikarya</taxon>
        <taxon>Basidiomycota</taxon>
        <taxon>Agaricomycotina</taxon>
        <taxon>Agaricomycetes</taxon>
        <taxon>Agaricomycetidae</taxon>
        <taxon>Agaricales</taxon>
        <taxon>Agaricineae</taxon>
        <taxon>Psathyrellaceae</taxon>
        <taxon>Coprinellus</taxon>
    </lineage>
</organism>
<comment type="caution">
    <text evidence="1">The sequence shown here is derived from an EMBL/GenBank/DDBJ whole genome shotgun (WGS) entry which is preliminary data.</text>
</comment>
<name>A0A4Y7SLM2_COPMI</name>
<reference evidence="1 2" key="1">
    <citation type="journal article" date="2019" name="Nat. Ecol. Evol.">
        <title>Megaphylogeny resolves global patterns of mushroom evolution.</title>
        <authorList>
            <person name="Varga T."/>
            <person name="Krizsan K."/>
            <person name="Foldi C."/>
            <person name="Dima B."/>
            <person name="Sanchez-Garcia M."/>
            <person name="Sanchez-Ramirez S."/>
            <person name="Szollosi G.J."/>
            <person name="Szarkandi J.G."/>
            <person name="Papp V."/>
            <person name="Albert L."/>
            <person name="Andreopoulos W."/>
            <person name="Angelini C."/>
            <person name="Antonin V."/>
            <person name="Barry K.W."/>
            <person name="Bougher N.L."/>
            <person name="Buchanan P."/>
            <person name="Buyck B."/>
            <person name="Bense V."/>
            <person name="Catcheside P."/>
            <person name="Chovatia M."/>
            <person name="Cooper J."/>
            <person name="Damon W."/>
            <person name="Desjardin D."/>
            <person name="Finy P."/>
            <person name="Geml J."/>
            <person name="Haridas S."/>
            <person name="Hughes K."/>
            <person name="Justo A."/>
            <person name="Karasinski D."/>
            <person name="Kautmanova I."/>
            <person name="Kiss B."/>
            <person name="Kocsube S."/>
            <person name="Kotiranta H."/>
            <person name="LaButti K.M."/>
            <person name="Lechner B.E."/>
            <person name="Liimatainen K."/>
            <person name="Lipzen A."/>
            <person name="Lukacs Z."/>
            <person name="Mihaltcheva S."/>
            <person name="Morgado L.N."/>
            <person name="Niskanen T."/>
            <person name="Noordeloos M.E."/>
            <person name="Ohm R.A."/>
            <person name="Ortiz-Santana B."/>
            <person name="Ovrebo C."/>
            <person name="Racz N."/>
            <person name="Riley R."/>
            <person name="Savchenko A."/>
            <person name="Shiryaev A."/>
            <person name="Soop K."/>
            <person name="Spirin V."/>
            <person name="Szebenyi C."/>
            <person name="Tomsovsky M."/>
            <person name="Tulloss R.E."/>
            <person name="Uehling J."/>
            <person name="Grigoriev I.V."/>
            <person name="Vagvolgyi C."/>
            <person name="Papp T."/>
            <person name="Martin F.M."/>
            <person name="Miettinen O."/>
            <person name="Hibbett D.S."/>
            <person name="Nagy L.G."/>
        </authorList>
    </citation>
    <scope>NUCLEOTIDE SEQUENCE [LARGE SCALE GENOMIC DNA]</scope>
    <source>
        <strain evidence="1 2">FP101781</strain>
    </source>
</reference>